<keyword evidence="5" id="KW-1185">Reference proteome</keyword>
<evidence type="ECO:0000256" key="2">
    <source>
        <dbReference type="SAM" id="SignalP"/>
    </source>
</evidence>
<feature type="compositionally biased region" description="Polar residues" evidence="1">
    <location>
        <begin position="39"/>
        <end position="60"/>
    </location>
</feature>
<name>A0A816H5A6_ADIRI</name>
<protein>
    <submittedName>
        <fullName evidence="4">Uncharacterized protein</fullName>
    </submittedName>
</protein>
<feature type="chain" id="PRO_5036230131" evidence="2">
    <location>
        <begin position="20"/>
        <end position="149"/>
    </location>
</feature>
<sequence length="149" mass="16602">MTTLTVYFASLPGLSTAVATPTTSTLTTAIPSIRPIPKLTQSLPRIPSQHITSPKTNLMNRSPPLNRKSSKRNKTFFERFSETSSSALISNPQSPPHQQQAQQQQQQQQITDASNPSLEPAPRLRRRFTFRRSLRHSVHNKGGETDDGI</sequence>
<dbReference type="EMBL" id="CAJNOJ010000033">
    <property type="protein sequence ID" value="CAF0899379.1"/>
    <property type="molecule type" value="Genomic_DNA"/>
</dbReference>
<reference evidence="4" key="1">
    <citation type="submission" date="2021-02" db="EMBL/GenBank/DDBJ databases">
        <authorList>
            <person name="Nowell W R."/>
        </authorList>
    </citation>
    <scope>NUCLEOTIDE SEQUENCE</scope>
</reference>
<feature type="compositionally biased region" description="Low complexity" evidence="1">
    <location>
        <begin position="98"/>
        <end position="109"/>
    </location>
</feature>
<evidence type="ECO:0000313" key="4">
    <source>
        <dbReference type="EMBL" id="CAF1683306.1"/>
    </source>
</evidence>
<evidence type="ECO:0000313" key="5">
    <source>
        <dbReference type="Proteomes" id="UP000663828"/>
    </source>
</evidence>
<keyword evidence="2" id="KW-0732">Signal</keyword>
<comment type="caution">
    <text evidence="4">The sequence shown here is derived from an EMBL/GenBank/DDBJ whole genome shotgun (WGS) entry which is preliminary data.</text>
</comment>
<proteinExistence type="predicted"/>
<evidence type="ECO:0000256" key="1">
    <source>
        <dbReference type="SAM" id="MobiDB-lite"/>
    </source>
</evidence>
<feature type="region of interest" description="Disordered" evidence="1">
    <location>
        <begin position="38"/>
        <end position="149"/>
    </location>
</feature>
<organism evidence="4 5">
    <name type="scientific">Adineta ricciae</name>
    <name type="common">Rotifer</name>
    <dbReference type="NCBI Taxonomy" id="249248"/>
    <lineage>
        <taxon>Eukaryota</taxon>
        <taxon>Metazoa</taxon>
        <taxon>Spiralia</taxon>
        <taxon>Gnathifera</taxon>
        <taxon>Rotifera</taxon>
        <taxon>Eurotatoria</taxon>
        <taxon>Bdelloidea</taxon>
        <taxon>Adinetida</taxon>
        <taxon>Adinetidae</taxon>
        <taxon>Adineta</taxon>
    </lineage>
</organism>
<feature type="compositionally biased region" description="Basic residues" evidence="1">
    <location>
        <begin position="123"/>
        <end position="139"/>
    </location>
</feature>
<dbReference type="AlphaFoldDB" id="A0A816H5A6"/>
<evidence type="ECO:0000313" key="3">
    <source>
        <dbReference type="EMBL" id="CAF0899379.1"/>
    </source>
</evidence>
<gene>
    <name evidence="3" type="ORF">EDS130_LOCUS9700</name>
    <name evidence="4" type="ORF">XAT740_LOCUS61161</name>
</gene>
<dbReference type="OrthoDB" id="10616142at2759"/>
<accession>A0A816H5A6</accession>
<feature type="signal peptide" evidence="2">
    <location>
        <begin position="1"/>
        <end position="19"/>
    </location>
</feature>
<feature type="non-terminal residue" evidence="4">
    <location>
        <position position="149"/>
    </location>
</feature>
<dbReference type="Proteomes" id="UP000663828">
    <property type="component" value="Unassembled WGS sequence"/>
</dbReference>
<dbReference type="Proteomes" id="UP000663852">
    <property type="component" value="Unassembled WGS sequence"/>
</dbReference>
<dbReference type="EMBL" id="CAJNOR010015804">
    <property type="protein sequence ID" value="CAF1683306.1"/>
    <property type="molecule type" value="Genomic_DNA"/>
</dbReference>